<keyword evidence="2 3" id="KW-0802">TPR repeat</keyword>
<dbReference type="InterPro" id="IPR051012">
    <property type="entry name" value="CellSynth/LPSAsmb/PSIAsmb"/>
</dbReference>
<evidence type="ECO:0000313" key="6">
    <source>
        <dbReference type="Proteomes" id="UP000009881"/>
    </source>
</evidence>
<evidence type="ECO:0000256" key="1">
    <source>
        <dbReference type="ARBA" id="ARBA00022737"/>
    </source>
</evidence>
<keyword evidence="6" id="KW-1185">Reference proteome</keyword>
<accession>K9GZI8</accession>
<feature type="signal peptide" evidence="4">
    <location>
        <begin position="1"/>
        <end position="29"/>
    </location>
</feature>
<proteinExistence type="predicted"/>
<dbReference type="EMBL" id="ANHY01000007">
    <property type="protein sequence ID" value="EKV30697.1"/>
    <property type="molecule type" value="Genomic_DNA"/>
</dbReference>
<reference evidence="5 6" key="1">
    <citation type="journal article" date="2013" name="Genome Announc.">
        <title>Draft Genome Sequence of an Alphaproteobacterium, Caenispirillum salinarum AK4(T), Isolated from a Solar Saltern.</title>
        <authorList>
            <person name="Khatri I."/>
            <person name="Singh A."/>
            <person name="Korpole S."/>
            <person name="Pinnaka A.K."/>
            <person name="Subramanian S."/>
        </authorList>
    </citation>
    <scope>NUCLEOTIDE SEQUENCE [LARGE SCALE GENOMIC DNA]</scope>
    <source>
        <strain evidence="5 6">AK4</strain>
    </source>
</reference>
<dbReference type="AlphaFoldDB" id="K9GZI8"/>
<dbReference type="PANTHER" id="PTHR45586">
    <property type="entry name" value="TPR REPEAT-CONTAINING PROTEIN PA4667"/>
    <property type="match status" value="1"/>
</dbReference>
<gene>
    <name evidence="5" type="ORF">C882_4034</name>
</gene>
<evidence type="ECO:0000256" key="2">
    <source>
        <dbReference type="ARBA" id="ARBA00022803"/>
    </source>
</evidence>
<dbReference type="RefSeq" id="WP_009540142.1">
    <property type="nucleotide sequence ID" value="NZ_ANHY01000007.1"/>
</dbReference>
<dbReference type="eggNOG" id="COG5010">
    <property type="taxonomic scope" value="Bacteria"/>
</dbReference>
<name>K9GZI8_9PROT</name>
<keyword evidence="4" id="KW-0732">Signal</keyword>
<dbReference type="OrthoDB" id="422579at2"/>
<dbReference type="Pfam" id="PF13432">
    <property type="entry name" value="TPR_16"/>
    <property type="match status" value="2"/>
</dbReference>
<sequence>MTRRRTAVRTTFRSATLGLALGLALTGCAGEAGQGDRVERSARDGAAVTSALRSMAERAEQDAQFEKAAAHYGRLAERLDDPLPARLDQARLLRYAGQPQEAMLVLQRLLDDLPERGAEVRAVKLELAKAQLAGGLVPDAAALLEDMRAQDPGDAPMQKLLGIAYDRLNRPQDARTAYQTALALAPDDVEAANNYALSLAMTGDIDQGVALLEKQAKRPGAPLQVRQNLALLYAMKGDVPRAERMVRQHLPADLAERAVADLRRLAGAEAATREAE</sequence>
<dbReference type="InterPro" id="IPR019734">
    <property type="entry name" value="TPR_rpt"/>
</dbReference>
<evidence type="ECO:0000256" key="3">
    <source>
        <dbReference type="PROSITE-ProRule" id="PRU00339"/>
    </source>
</evidence>
<organism evidence="5 6">
    <name type="scientific">Caenispirillum salinarum AK4</name>
    <dbReference type="NCBI Taxonomy" id="1238182"/>
    <lineage>
        <taxon>Bacteria</taxon>
        <taxon>Pseudomonadati</taxon>
        <taxon>Pseudomonadota</taxon>
        <taxon>Alphaproteobacteria</taxon>
        <taxon>Rhodospirillales</taxon>
        <taxon>Novispirillaceae</taxon>
        <taxon>Caenispirillum</taxon>
    </lineage>
</organism>
<feature type="repeat" description="TPR" evidence="3">
    <location>
        <begin position="155"/>
        <end position="188"/>
    </location>
</feature>
<keyword evidence="1" id="KW-0677">Repeat</keyword>
<protein>
    <submittedName>
        <fullName evidence="5">Flp pilus assembly protein TadD</fullName>
    </submittedName>
</protein>
<evidence type="ECO:0000256" key="4">
    <source>
        <dbReference type="SAM" id="SignalP"/>
    </source>
</evidence>
<dbReference type="Proteomes" id="UP000009881">
    <property type="component" value="Unassembled WGS sequence"/>
</dbReference>
<dbReference type="PANTHER" id="PTHR45586:SF14">
    <property type="entry name" value="TETRATRICOPEPTIDE TPR_2 REPEAT PROTEIN"/>
    <property type="match status" value="1"/>
</dbReference>
<dbReference type="PROSITE" id="PS51257">
    <property type="entry name" value="PROKAR_LIPOPROTEIN"/>
    <property type="match status" value="1"/>
</dbReference>
<comment type="caution">
    <text evidence="5">The sequence shown here is derived from an EMBL/GenBank/DDBJ whole genome shotgun (WGS) entry which is preliminary data.</text>
</comment>
<dbReference type="InterPro" id="IPR011990">
    <property type="entry name" value="TPR-like_helical_dom_sf"/>
</dbReference>
<dbReference type="STRING" id="1238182.C882_4034"/>
<evidence type="ECO:0000313" key="5">
    <source>
        <dbReference type="EMBL" id="EKV30697.1"/>
    </source>
</evidence>
<dbReference type="PROSITE" id="PS50005">
    <property type="entry name" value="TPR"/>
    <property type="match status" value="1"/>
</dbReference>
<feature type="chain" id="PRO_5003929570" evidence="4">
    <location>
        <begin position="30"/>
        <end position="276"/>
    </location>
</feature>
<dbReference type="SUPFAM" id="SSF48452">
    <property type="entry name" value="TPR-like"/>
    <property type="match status" value="2"/>
</dbReference>
<dbReference type="SMART" id="SM00028">
    <property type="entry name" value="TPR"/>
    <property type="match status" value="1"/>
</dbReference>
<dbReference type="Gene3D" id="1.25.40.10">
    <property type="entry name" value="Tetratricopeptide repeat domain"/>
    <property type="match status" value="1"/>
</dbReference>